<dbReference type="Pfam" id="PF00583">
    <property type="entry name" value="Acetyltransf_1"/>
    <property type="match status" value="1"/>
</dbReference>
<dbReference type="InterPro" id="IPR016181">
    <property type="entry name" value="Acyl_CoA_acyltransferase"/>
</dbReference>
<dbReference type="PROSITE" id="PS51186">
    <property type="entry name" value="GNAT"/>
    <property type="match status" value="1"/>
</dbReference>
<sequence>MTEMTFRWREASLPDLASVSEIQLVVHQAFPEDDAVLADRIALSPAGCFMLDSKGLSRGYVLSHPWLRGAPPSLNSMLGEIPEAADTWYIHDLALLPEMRGSGAGGGVLPMLADVARTEGFRSMSLVSVNGSRRFWERQGFEVRMDERLVQKLSSYGDDALYMERHLV</sequence>
<dbReference type="InterPro" id="IPR000182">
    <property type="entry name" value="GNAT_dom"/>
</dbReference>
<dbReference type="SUPFAM" id="SSF55729">
    <property type="entry name" value="Acyl-CoA N-acyltransferases (Nat)"/>
    <property type="match status" value="1"/>
</dbReference>
<dbReference type="RefSeq" id="WP_060518566.1">
    <property type="nucleotide sequence ID" value="NZ_CAXURO020000001.1"/>
</dbReference>
<feature type="domain" description="N-acetyltransferase" evidence="1">
    <location>
        <begin position="6"/>
        <end position="168"/>
    </location>
</feature>
<accession>A0A9Q8Y568</accession>
<reference evidence="2" key="1">
    <citation type="submission" date="2022-06" db="EMBL/GenBank/DDBJ databases">
        <title>Physiological and biochemical characterization and genomic elucidation of a strain of the genus Ensifer adhaerens M8 that combines arsenic oxidation and chromium reduction.</title>
        <authorList>
            <person name="Li X."/>
            <person name="Yu c."/>
        </authorList>
    </citation>
    <scope>NUCLEOTIDE SEQUENCE</scope>
    <source>
        <strain evidence="2">M8</strain>
    </source>
</reference>
<gene>
    <name evidence="2" type="ORF">NE863_14490</name>
</gene>
<name>A0A9Q8Y568_ENSAD</name>
<dbReference type="Proteomes" id="UP001055460">
    <property type="component" value="Chromosome"/>
</dbReference>
<evidence type="ECO:0000313" key="3">
    <source>
        <dbReference type="Proteomes" id="UP001055460"/>
    </source>
</evidence>
<proteinExistence type="predicted"/>
<dbReference type="AlphaFoldDB" id="A0A9Q8Y568"/>
<protein>
    <submittedName>
        <fullName evidence="2">GNAT family N-acetyltransferase</fullName>
    </submittedName>
</protein>
<organism evidence="2 3">
    <name type="scientific">Ensifer adhaerens</name>
    <name type="common">Sinorhizobium morelense</name>
    <dbReference type="NCBI Taxonomy" id="106592"/>
    <lineage>
        <taxon>Bacteria</taxon>
        <taxon>Pseudomonadati</taxon>
        <taxon>Pseudomonadota</taxon>
        <taxon>Alphaproteobacteria</taxon>
        <taxon>Hyphomicrobiales</taxon>
        <taxon>Rhizobiaceae</taxon>
        <taxon>Sinorhizobium/Ensifer group</taxon>
        <taxon>Ensifer</taxon>
    </lineage>
</organism>
<dbReference type="OrthoDB" id="359414at2"/>
<dbReference type="CDD" id="cd04301">
    <property type="entry name" value="NAT_SF"/>
    <property type="match status" value="1"/>
</dbReference>
<evidence type="ECO:0000313" key="2">
    <source>
        <dbReference type="EMBL" id="USJ22502.1"/>
    </source>
</evidence>
<dbReference type="EMBL" id="CP098807">
    <property type="protein sequence ID" value="USJ22502.1"/>
    <property type="molecule type" value="Genomic_DNA"/>
</dbReference>
<dbReference type="Gene3D" id="3.40.630.30">
    <property type="match status" value="1"/>
</dbReference>
<dbReference type="GO" id="GO:0016747">
    <property type="term" value="F:acyltransferase activity, transferring groups other than amino-acyl groups"/>
    <property type="evidence" value="ECO:0007669"/>
    <property type="project" value="InterPro"/>
</dbReference>
<evidence type="ECO:0000259" key="1">
    <source>
        <dbReference type="PROSITE" id="PS51186"/>
    </source>
</evidence>